<dbReference type="Gene3D" id="3.50.50.60">
    <property type="entry name" value="FAD/NAD(P)-binding domain"/>
    <property type="match status" value="1"/>
</dbReference>
<name>A0A150L6P1_9BACL</name>
<organism evidence="2 3">
    <name type="scientific">Saccharococcus caldoxylosilyticus</name>
    <dbReference type="NCBI Taxonomy" id="81408"/>
    <lineage>
        <taxon>Bacteria</taxon>
        <taxon>Bacillati</taxon>
        <taxon>Bacillota</taxon>
        <taxon>Bacilli</taxon>
        <taxon>Bacillales</taxon>
        <taxon>Anoxybacillaceae</taxon>
        <taxon>Saccharococcus</taxon>
    </lineage>
</organism>
<proteinExistence type="predicted"/>
<dbReference type="Proteomes" id="UP000075455">
    <property type="component" value="Unassembled WGS sequence"/>
</dbReference>
<comment type="caution">
    <text evidence="2">The sequence shown here is derived from an EMBL/GenBank/DDBJ whole genome shotgun (WGS) entry which is preliminary data.</text>
</comment>
<evidence type="ECO:0000313" key="3">
    <source>
        <dbReference type="Proteomes" id="UP000075455"/>
    </source>
</evidence>
<dbReference type="SUPFAM" id="SSF51905">
    <property type="entry name" value="FAD/NAD(P)-binding domain"/>
    <property type="match status" value="1"/>
</dbReference>
<protein>
    <submittedName>
        <fullName evidence="2">Uncharacterized protein</fullName>
    </submittedName>
</protein>
<dbReference type="EMBL" id="LQYS01000112">
    <property type="protein sequence ID" value="KYD07993.1"/>
    <property type="molecule type" value="Genomic_DNA"/>
</dbReference>
<keyword evidence="1" id="KW-0472">Membrane</keyword>
<gene>
    <name evidence="2" type="ORF">B4119_4305</name>
</gene>
<keyword evidence="1" id="KW-0812">Transmembrane</keyword>
<sequence length="66" mass="7465">MRQNADVLVIGAGQAGLAMGYYLVLPLLARKIGYRREFQTNDFLFRLLGISVKSLSFLRHKKSPPK</sequence>
<evidence type="ECO:0000256" key="1">
    <source>
        <dbReference type="SAM" id="Phobius"/>
    </source>
</evidence>
<dbReference type="AlphaFoldDB" id="A0A150L6P1"/>
<accession>A0A150L6P1</accession>
<dbReference type="InterPro" id="IPR036188">
    <property type="entry name" value="FAD/NAD-bd_sf"/>
</dbReference>
<evidence type="ECO:0000313" key="2">
    <source>
        <dbReference type="EMBL" id="KYD07993.1"/>
    </source>
</evidence>
<dbReference type="STRING" id="81408.B4119_4305"/>
<feature type="transmembrane region" description="Helical" evidence="1">
    <location>
        <begin position="6"/>
        <end position="29"/>
    </location>
</feature>
<dbReference type="PATRIC" id="fig|81408.3.peg.880"/>
<keyword evidence="1" id="KW-1133">Transmembrane helix</keyword>
<reference evidence="2 3" key="1">
    <citation type="submission" date="2016-01" db="EMBL/GenBank/DDBJ databases">
        <title>Draft Genome Sequences of Seven Thermophilic Sporeformers Isolated from Foods.</title>
        <authorList>
            <person name="Berendsen E.M."/>
            <person name="Wells-Bennik M.H."/>
            <person name="Krawcyk A.O."/>
            <person name="De Jong A."/>
            <person name="Holsappel S."/>
            <person name="Eijlander R.T."/>
            <person name="Kuipers O.P."/>
        </authorList>
    </citation>
    <scope>NUCLEOTIDE SEQUENCE [LARGE SCALE GENOMIC DNA]</scope>
    <source>
        <strain evidence="2 3">B4119</strain>
    </source>
</reference>